<protein>
    <submittedName>
        <fullName evidence="1">Uncharacterized protein</fullName>
    </submittedName>
</protein>
<evidence type="ECO:0000313" key="1">
    <source>
        <dbReference type="EMBL" id="PMS27686.1"/>
    </source>
</evidence>
<evidence type="ECO:0000313" key="2">
    <source>
        <dbReference type="Proteomes" id="UP000235347"/>
    </source>
</evidence>
<sequence length="94" mass="10970">MQQLTLTLIGGLVQLPLWFAAPKRHRRAKTGVFAPWRQLPLKLPIRKLIRKGSHFIWTRPDGRQFVCRTMRSLIARVMNYDGHLLQGLLKTAQR</sequence>
<reference evidence="1 2" key="1">
    <citation type="submission" date="2018-01" db="EMBL/GenBank/DDBJ databases">
        <title>Whole genome analyses suggest that Burkholderia sensu lato contains two further novel genera in the rhizoxinica-symbiotica group Mycetohabitans gen. nov., and Trinickia gen. nov.: implications for the evolution of diazotrophy and nodulation in the Burkholderiaceae.</title>
        <authorList>
            <person name="Estrada-de los Santos P."/>
            <person name="Palmer M."/>
            <person name="Chavez-Ramirez B."/>
            <person name="Beukes C."/>
            <person name="Steenkamp E.T."/>
            <person name="Hirsch A.M."/>
            <person name="Manyaka P."/>
            <person name="Maluk M."/>
            <person name="Lafos M."/>
            <person name="Crook M."/>
            <person name="Gross E."/>
            <person name="Simon M.F."/>
            <person name="Bueno dos Reis Junior F."/>
            <person name="Poole P.S."/>
            <person name="Venter S.N."/>
            <person name="James E.K."/>
        </authorList>
    </citation>
    <scope>NUCLEOTIDE SEQUENCE [LARGE SCALE GENOMIC DNA]</scope>
    <source>
        <strain evidence="1 2">GP25-8</strain>
    </source>
</reference>
<dbReference type="AlphaFoldDB" id="A0A2N7WE23"/>
<accession>A0A2N7WE23</accession>
<dbReference type="RefSeq" id="WP_102608336.1">
    <property type="nucleotide sequence ID" value="NZ_CADIKD010000004.1"/>
</dbReference>
<keyword evidence="2" id="KW-1185">Reference proteome</keyword>
<dbReference type="EMBL" id="PNYB01000002">
    <property type="protein sequence ID" value="PMS27686.1"/>
    <property type="molecule type" value="Genomic_DNA"/>
</dbReference>
<name>A0A2N7WE23_9BURK</name>
<organism evidence="1 2">
    <name type="scientific">Trinickia soli</name>
    <dbReference type="NCBI Taxonomy" id="380675"/>
    <lineage>
        <taxon>Bacteria</taxon>
        <taxon>Pseudomonadati</taxon>
        <taxon>Pseudomonadota</taxon>
        <taxon>Betaproteobacteria</taxon>
        <taxon>Burkholderiales</taxon>
        <taxon>Burkholderiaceae</taxon>
        <taxon>Trinickia</taxon>
    </lineage>
</organism>
<comment type="caution">
    <text evidence="1">The sequence shown here is derived from an EMBL/GenBank/DDBJ whole genome shotgun (WGS) entry which is preliminary data.</text>
</comment>
<proteinExistence type="predicted"/>
<gene>
    <name evidence="1" type="ORF">C0Z19_03165</name>
</gene>
<dbReference type="Proteomes" id="UP000235347">
    <property type="component" value="Unassembled WGS sequence"/>
</dbReference>